<dbReference type="PATRIC" id="fig|1423773.3.peg.231"/>
<sequence>MSRWLKVSLLLVLSLLLGFGGCAAEQTAPPAPKPTVNRALYGQHVTLTGTSNTQDLGGIRTKTGQTLRAHRLIRSDQLSDLTQADGRRLTQKYQVRAIADLRSTAEIKDNPDVHVPHVTYHQDSVVTDNYNVRTTQQFYQGLVTDRVALRGYSAFFDQLLQRKTGATVFHCTYGKDRTGVGAVLVLSALGVSRKTILQNYLYSN</sequence>
<dbReference type="STRING" id="1423773.FD30_GL000229"/>
<feature type="chain" id="PRO_5006406372" evidence="1">
    <location>
        <begin position="24"/>
        <end position="204"/>
    </location>
</feature>
<reference evidence="2 3" key="1">
    <citation type="journal article" date="2015" name="Genome Announc.">
        <title>Expanding the biotechnology potential of lactobacilli through comparative genomics of 213 strains and associated genera.</title>
        <authorList>
            <person name="Sun Z."/>
            <person name="Harris H.M."/>
            <person name="McCann A."/>
            <person name="Guo C."/>
            <person name="Argimon S."/>
            <person name="Zhang W."/>
            <person name="Yang X."/>
            <person name="Jeffery I.B."/>
            <person name="Cooney J.C."/>
            <person name="Kagawa T.F."/>
            <person name="Liu W."/>
            <person name="Song Y."/>
            <person name="Salvetti E."/>
            <person name="Wrobel A."/>
            <person name="Rasinkangas P."/>
            <person name="Parkhill J."/>
            <person name="Rea M.C."/>
            <person name="O'Sullivan O."/>
            <person name="Ritari J."/>
            <person name="Douillard F.P."/>
            <person name="Paul Ross R."/>
            <person name="Yang R."/>
            <person name="Briner A.E."/>
            <person name="Felis G.E."/>
            <person name="de Vos W.M."/>
            <person name="Barrangou R."/>
            <person name="Klaenhammer T.R."/>
            <person name="Caufield P.W."/>
            <person name="Cui Y."/>
            <person name="Zhang H."/>
            <person name="O'Toole P.W."/>
        </authorList>
    </citation>
    <scope>NUCLEOTIDE SEQUENCE [LARGE SCALE GENOMIC DNA]</scope>
    <source>
        <strain evidence="2 3">DSM 19117</strain>
    </source>
</reference>
<evidence type="ECO:0000313" key="2">
    <source>
        <dbReference type="EMBL" id="KRK77311.1"/>
    </source>
</evidence>
<dbReference type="PROSITE" id="PS00383">
    <property type="entry name" value="TYR_PHOSPHATASE_1"/>
    <property type="match status" value="1"/>
</dbReference>
<dbReference type="InterPro" id="IPR029021">
    <property type="entry name" value="Prot-tyrosine_phosphatase-like"/>
</dbReference>
<protein>
    <submittedName>
        <fullName evidence="2">Protein-tyrosine-phosphatase</fullName>
    </submittedName>
</protein>
<dbReference type="SUPFAM" id="SSF52799">
    <property type="entry name" value="(Phosphotyrosine protein) phosphatases II"/>
    <property type="match status" value="1"/>
</dbReference>
<accession>A0A0R1K1B1</accession>
<dbReference type="GO" id="GO:0004721">
    <property type="term" value="F:phosphoprotein phosphatase activity"/>
    <property type="evidence" value="ECO:0007669"/>
    <property type="project" value="InterPro"/>
</dbReference>
<dbReference type="Gene3D" id="3.90.190.10">
    <property type="entry name" value="Protein tyrosine phosphatase superfamily"/>
    <property type="match status" value="1"/>
</dbReference>
<dbReference type="PROSITE" id="PS51257">
    <property type="entry name" value="PROKAR_LIPOPROTEIN"/>
    <property type="match status" value="1"/>
</dbReference>
<dbReference type="Proteomes" id="UP000051162">
    <property type="component" value="Unassembled WGS sequence"/>
</dbReference>
<dbReference type="InterPro" id="IPR016130">
    <property type="entry name" value="Tyr_Pase_AS"/>
</dbReference>
<dbReference type="Pfam" id="PF13350">
    <property type="entry name" value="Y_phosphatase3"/>
    <property type="match status" value="1"/>
</dbReference>
<dbReference type="InterPro" id="IPR026893">
    <property type="entry name" value="Tyr/Ser_Pase_IphP-type"/>
</dbReference>
<dbReference type="EMBL" id="AZDT01000008">
    <property type="protein sequence ID" value="KRK77311.1"/>
    <property type="molecule type" value="Genomic_DNA"/>
</dbReference>
<comment type="caution">
    <text evidence="2">The sequence shown here is derived from an EMBL/GenBank/DDBJ whole genome shotgun (WGS) entry which is preliminary data.</text>
</comment>
<dbReference type="AlphaFoldDB" id="A0A0R1K1B1"/>
<gene>
    <name evidence="2" type="ORF">FD30_GL000229</name>
</gene>
<keyword evidence="3" id="KW-1185">Reference proteome</keyword>
<organism evidence="2 3">
    <name type="scientific">Levilactobacillus namurensis DSM 19117</name>
    <dbReference type="NCBI Taxonomy" id="1423773"/>
    <lineage>
        <taxon>Bacteria</taxon>
        <taxon>Bacillati</taxon>
        <taxon>Bacillota</taxon>
        <taxon>Bacilli</taxon>
        <taxon>Lactobacillales</taxon>
        <taxon>Lactobacillaceae</taxon>
        <taxon>Levilactobacillus</taxon>
    </lineage>
</organism>
<feature type="signal peptide" evidence="1">
    <location>
        <begin position="1"/>
        <end position="23"/>
    </location>
</feature>
<keyword evidence="1" id="KW-0732">Signal</keyword>
<name>A0A0R1K1B1_9LACO</name>
<evidence type="ECO:0000256" key="1">
    <source>
        <dbReference type="SAM" id="SignalP"/>
    </source>
</evidence>
<proteinExistence type="predicted"/>
<dbReference type="OrthoDB" id="1188001at2"/>
<evidence type="ECO:0000313" key="3">
    <source>
        <dbReference type="Proteomes" id="UP000051162"/>
    </source>
</evidence>